<keyword evidence="2" id="KW-1003">Cell membrane</keyword>
<reference evidence="7 8" key="1">
    <citation type="submission" date="2024-03" db="EMBL/GenBank/DDBJ databases">
        <title>Human intestinal bacterial collection.</title>
        <authorList>
            <person name="Pauvert C."/>
            <person name="Hitch T.C.A."/>
            <person name="Clavel T."/>
        </authorList>
    </citation>
    <scope>NUCLEOTIDE SEQUENCE [LARGE SCALE GENOMIC DNA]</scope>
    <source>
        <strain evidence="7 8">CLA-AA-H185</strain>
    </source>
</reference>
<proteinExistence type="predicted"/>
<evidence type="ECO:0000256" key="1">
    <source>
        <dbReference type="ARBA" id="ARBA00004651"/>
    </source>
</evidence>
<evidence type="ECO:0000256" key="3">
    <source>
        <dbReference type="ARBA" id="ARBA00022692"/>
    </source>
</evidence>
<dbReference type="PANTHER" id="PTHR30250:SF11">
    <property type="entry name" value="O-ANTIGEN TRANSPORTER-RELATED"/>
    <property type="match status" value="1"/>
</dbReference>
<name>A0ABV1HDX8_9FIRM</name>
<feature type="transmembrane region" description="Helical" evidence="6">
    <location>
        <begin position="272"/>
        <end position="298"/>
    </location>
</feature>
<feature type="transmembrane region" description="Helical" evidence="6">
    <location>
        <begin position="368"/>
        <end position="392"/>
    </location>
</feature>
<feature type="transmembrane region" description="Helical" evidence="6">
    <location>
        <begin position="80"/>
        <end position="100"/>
    </location>
</feature>
<dbReference type="InterPro" id="IPR050833">
    <property type="entry name" value="Poly_Biosynth_Transport"/>
</dbReference>
<gene>
    <name evidence="7" type="ORF">WMO43_08585</name>
</gene>
<keyword evidence="3 6" id="KW-0812">Transmembrane</keyword>
<keyword evidence="4 6" id="KW-1133">Transmembrane helix</keyword>
<accession>A0ABV1HDX8</accession>
<feature type="transmembrane region" description="Helical" evidence="6">
    <location>
        <begin position="106"/>
        <end position="127"/>
    </location>
</feature>
<keyword evidence="8" id="KW-1185">Reference proteome</keyword>
<dbReference type="EMBL" id="JBBMEX010000008">
    <property type="protein sequence ID" value="MEQ2557923.1"/>
    <property type="molecule type" value="Genomic_DNA"/>
</dbReference>
<feature type="transmembrane region" description="Helical" evidence="6">
    <location>
        <begin position="343"/>
        <end position="362"/>
    </location>
</feature>
<evidence type="ECO:0000256" key="4">
    <source>
        <dbReference type="ARBA" id="ARBA00022989"/>
    </source>
</evidence>
<evidence type="ECO:0000256" key="5">
    <source>
        <dbReference type="ARBA" id="ARBA00023136"/>
    </source>
</evidence>
<feature type="transmembrane region" description="Helical" evidence="6">
    <location>
        <begin position="163"/>
        <end position="185"/>
    </location>
</feature>
<evidence type="ECO:0000313" key="7">
    <source>
        <dbReference type="EMBL" id="MEQ2557923.1"/>
    </source>
</evidence>
<feature type="transmembrane region" description="Helical" evidence="6">
    <location>
        <begin position="318"/>
        <end position="336"/>
    </location>
</feature>
<evidence type="ECO:0000256" key="2">
    <source>
        <dbReference type="ARBA" id="ARBA00022475"/>
    </source>
</evidence>
<dbReference type="RefSeq" id="WP_353530917.1">
    <property type="nucleotide sequence ID" value="NZ_JBBMEX010000008.1"/>
</dbReference>
<organism evidence="7 8">
    <name type="scientific">Maccoyibacter intestinihominis</name>
    <dbReference type="NCBI Taxonomy" id="3133499"/>
    <lineage>
        <taxon>Bacteria</taxon>
        <taxon>Bacillati</taxon>
        <taxon>Bacillota</taxon>
        <taxon>Clostridia</taxon>
        <taxon>Lachnospirales</taxon>
        <taxon>Lachnospiraceae</taxon>
        <taxon>Maccoyibacter</taxon>
    </lineage>
</organism>
<feature type="transmembrane region" description="Helical" evidence="6">
    <location>
        <begin position="236"/>
        <end position="260"/>
    </location>
</feature>
<protein>
    <recommendedName>
        <fullName evidence="9">Polysaccharide biosynthesis protein</fullName>
    </recommendedName>
</protein>
<feature type="transmembrane region" description="Helical" evidence="6">
    <location>
        <begin position="44"/>
        <end position="68"/>
    </location>
</feature>
<evidence type="ECO:0000313" key="8">
    <source>
        <dbReference type="Proteomes" id="UP001454489"/>
    </source>
</evidence>
<comment type="subcellular location">
    <subcellularLocation>
        <location evidence="1">Cell membrane</location>
        <topology evidence="1">Multi-pass membrane protein</topology>
    </subcellularLocation>
</comment>
<keyword evidence="5 6" id="KW-0472">Membrane</keyword>
<feature type="transmembrane region" description="Helical" evidence="6">
    <location>
        <begin position="12"/>
        <end position="32"/>
    </location>
</feature>
<comment type="caution">
    <text evidence="7">The sequence shown here is derived from an EMBL/GenBank/DDBJ whole genome shotgun (WGS) entry which is preliminary data.</text>
</comment>
<dbReference type="PANTHER" id="PTHR30250">
    <property type="entry name" value="PST FAMILY PREDICTED COLANIC ACID TRANSPORTER"/>
    <property type="match status" value="1"/>
</dbReference>
<evidence type="ECO:0008006" key="9">
    <source>
        <dbReference type="Google" id="ProtNLM"/>
    </source>
</evidence>
<feature type="transmembrane region" description="Helical" evidence="6">
    <location>
        <begin position="139"/>
        <end position="157"/>
    </location>
</feature>
<feature type="transmembrane region" description="Helical" evidence="6">
    <location>
        <begin position="197"/>
        <end position="216"/>
    </location>
</feature>
<dbReference type="Proteomes" id="UP001454489">
    <property type="component" value="Unassembled WGS sequence"/>
</dbReference>
<evidence type="ECO:0000256" key="6">
    <source>
        <dbReference type="SAM" id="Phobius"/>
    </source>
</evidence>
<sequence length="400" mass="44692">MKKKKIAADFLYCVGAVGMMNAVLQLIVYPVINNRVGENEFGNMLFLLGILNILAPSFGQGTANARLVMPERETLKNKEYILTLGIFSIISAVISGIVGAARISTAVGIVMFVYIIVMSIYRMYACVEYRLSLEFKRQFVFYLALSIGYILGLLIFWKSEQWYWVFILGETIAVLYVFLTGNVLRHQSEKTEERFSEVFKSAFVLSASYLLTNILLNLDRFILAYMIDSEAVSQYYVLSLLGKTMAIISGPVNSILIGYITKGNQKIKTKSYLKGVGLLVGFGLLALVACSIVTPIYIKILYPNLYEAVVDLNVLVNVAQIFYFLTNVLLVIILTMCEIRWQFVIQVVYAVIFVGSAIVLTAQKGLLGFSIAACISSILYFLLTTIVGFVFAKKNGNRQK</sequence>